<protein>
    <submittedName>
        <fullName evidence="1">Uncharacterized protein</fullName>
    </submittedName>
</protein>
<reference evidence="1" key="1">
    <citation type="submission" date="2020-08" db="EMBL/GenBank/DDBJ databases">
        <authorList>
            <person name="Cejkova D."/>
            <person name="Kubasova T."/>
            <person name="Jahodarova E."/>
            <person name="Rychlik I."/>
        </authorList>
    </citation>
    <scope>NUCLEOTIDE SEQUENCE</scope>
    <source>
        <strain evidence="1">An582</strain>
    </source>
</reference>
<organism evidence="1 2">
    <name type="scientific">Mordavella massiliensis</name>
    <dbReference type="NCBI Taxonomy" id="1871024"/>
    <lineage>
        <taxon>Bacteria</taxon>
        <taxon>Bacillati</taxon>
        <taxon>Bacillota</taxon>
        <taxon>Clostridia</taxon>
        <taxon>Eubacteriales</taxon>
        <taxon>Clostridiaceae</taxon>
        <taxon>Mordavella</taxon>
    </lineage>
</organism>
<evidence type="ECO:0000313" key="1">
    <source>
        <dbReference type="EMBL" id="MBM6948132.1"/>
    </source>
</evidence>
<reference evidence="1" key="2">
    <citation type="journal article" date="2021" name="Sci. Rep.">
        <title>The distribution of antibiotic resistance genes in chicken gut microbiota commensals.</title>
        <authorList>
            <person name="Juricova H."/>
            <person name="Matiasovicova J."/>
            <person name="Kubasova T."/>
            <person name="Cejkova D."/>
            <person name="Rychlik I."/>
        </authorList>
    </citation>
    <scope>NUCLEOTIDE SEQUENCE</scope>
    <source>
        <strain evidence="1">An582</strain>
    </source>
</reference>
<gene>
    <name evidence="1" type="ORF">H6A20_05610</name>
</gene>
<sequence length="74" mass="8437">MTENKKQTAREAAEENRRIIDSFDYLSGAASAHECTGLIPSLPASEAERQSYQDLYAYQYLPPKFPPEKARKEE</sequence>
<dbReference type="RefSeq" id="WP_204906167.1">
    <property type="nucleotide sequence ID" value="NZ_JACJKS010000006.1"/>
</dbReference>
<dbReference type="AlphaFoldDB" id="A0A938XBQ8"/>
<evidence type="ECO:0000313" key="2">
    <source>
        <dbReference type="Proteomes" id="UP000705508"/>
    </source>
</evidence>
<accession>A0A938XBQ8</accession>
<dbReference type="Proteomes" id="UP000705508">
    <property type="component" value="Unassembled WGS sequence"/>
</dbReference>
<name>A0A938XBQ8_9CLOT</name>
<comment type="caution">
    <text evidence="1">The sequence shown here is derived from an EMBL/GenBank/DDBJ whole genome shotgun (WGS) entry which is preliminary data.</text>
</comment>
<dbReference type="EMBL" id="JACJKS010000006">
    <property type="protein sequence ID" value="MBM6948132.1"/>
    <property type="molecule type" value="Genomic_DNA"/>
</dbReference>
<proteinExistence type="predicted"/>